<comment type="similarity">
    <text evidence="1">Belongs to the phD/YefM antitoxin family.</text>
</comment>
<keyword evidence="4" id="KW-1185">Reference proteome</keyword>
<evidence type="ECO:0000256" key="1">
    <source>
        <dbReference type="ARBA" id="ARBA00009981"/>
    </source>
</evidence>
<gene>
    <name evidence="3" type="ORF">LXN57_32345</name>
</gene>
<comment type="caution">
    <text evidence="3">The sequence shown here is derived from an EMBL/GenBank/DDBJ whole genome shotgun (WGS) entry which is preliminary data.</text>
</comment>
<dbReference type="RefSeq" id="WP_251801985.1">
    <property type="nucleotide sequence ID" value="NZ_JAMQOL010000047.1"/>
</dbReference>
<sequence length="187" mass="20486">MSLRRRDRASSQDPQVVPGLADEASASHEENVIASRHYEPMAETVAPLPRRRRIELPMLEARNRFTQLVRLASLTGQVTVVTDQGRPAAAILPAGAAVIDEPSAEPNTHTGSAVAGWMRRIEQVREAVRRQHATRISELEHALTDAWNIIDRVAPRGSDRAADELRVAQRDVMSKPPPAASSPARSS</sequence>
<name>A0ABT0Y890_9ACTN</name>
<dbReference type="SUPFAM" id="SSF143120">
    <property type="entry name" value="YefM-like"/>
    <property type="match status" value="1"/>
</dbReference>
<feature type="region of interest" description="Disordered" evidence="2">
    <location>
        <begin position="167"/>
        <end position="187"/>
    </location>
</feature>
<evidence type="ECO:0000313" key="4">
    <source>
        <dbReference type="Proteomes" id="UP001523216"/>
    </source>
</evidence>
<reference evidence="3 4" key="1">
    <citation type="submission" date="2022-06" db="EMBL/GenBank/DDBJ databases">
        <title>Actinoplanes abujensis sp. nov., isolated from Nigerian arid soil.</title>
        <authorList>
            <person name="Ding P."/>
        </authorList>
    </citation>
    <scope>NUCLEOTIDE SEQUENCE [LARGE SCALE GENOMIC DNA]</scope>
    <source>
        <strain evidence="4">TRM88002</strain>
    </source>
</reference>
<organism evidence="3 4">
    <name type="scientific">Paractinoplanes hotanensis</name>
    <dbReference type="NCBI Taxonomy" id="2906497"/>
    <lineage>
        <taxon>Bacteria</taxon>
        <taxon>Bacillati</taxon>
        <taxon>Actinomycetota</taxon>
        <taxon>Actinomycetes</taxon>
        <taxon>Micromonosporales</taxon>
        <taxon>Micromonosporaceae</taxon>
        <taxon>Paractinoplanes</taxon>
    </lineage>
</organism>
<dbReference type="NCBIfam" id="TIGR01552">
    <property type="entry name" value="phd_fam"/>
    <property type="match status" value="1"/>
</dbReference>
<dbReference type="Proteomes" id="UP001523216">
    <property type="component" value="Unassembled WGS sequence"/>
</dbReference>
<proteinExistence type="inferred from homology"/>
<dbReference type="EMBL" id="JAMQOL010000047">
    <property type="protein sequence ID" value="MCM4082268.1"/>
    <property type="molecule type" value="Genomic_DNA"/>
</dbReference>
<evidence type="ECO:0000313" key="3">
    <source>
        <dbReference type="EMBL" id="MCM4082268.1"/>
    </source>
</evidence>
<evidence type="ECO:0000256" key="2">
    <source>
        <dbReference type="SAM" id="MobiDB-lite"/>
    </source>
</evidence>
<feature type="region of interest" description="Disordered" evidence="2">
    <location>
        <begin position="1"/>
        <end position="33"/>
    </location>
</feature>
<dbReference type="Gene3D" id="3.40.1620.10">
    <property type="entry name" value="YefM-like domain"/>
    <property type="match status" value="1"/>
</dbReference>
<accession>A0ABT0Y890</accession>
<protein>
    <submittedName>
        <fullName evidence="3">Type II toxin-antitoxin system prevent-host-death family antitoxin</fullName>
    </submittedName>
</protein>
<dbReference type="InterPro" id="IPR036165">
    <property type="entry name" value="YefM-like_sf"/>
</dbReference>